<organism evidence="2 3">
    <name type="scientific">Sphaerosporella brunnea</name>
    <dbReference type="NCBI Taxonomy" id="1250544"/>
    <lineage>
        <taxon>Eukaryota</taxon>
        <taxon>Fungi</taxon>
        <taxon>Dikarya</taxon>
        <taxon>Ascomycota</taxon>
        <taxon>Pezizomycotina</taxon>
        <taxon>Pezizomycetes</taxon>
        <taxon>Pezizales</taxon>
        <taxon>Pyronemataceae</taxon>
        <taxon>Sphaerosporella</taxon>
    </lineage>
</organism>
<protein>
    <submittedName>
        <fullName evidence="2">Uncharacterized protein</fullName>
    </submittedName>
</protein>
<name>A0A5J5EPP6_9PEZI</name>
<keyword evidence="3" id="KW-1185">Reference proteome</keyword>
<dbReference type="Proteomes" id="UP000326924">
    <property type="component" value="Unassembled WGS sequence"/>
</dbReference>
<dbReference type="InParanoid" id="A0A5J5EPP6"/>
<proteinExistence type="predicted"/>
<evidence type="ECO:0000313" key="3">
    <source>
        <dbReference type="Proteomes" id="UP000326924"/>
    </source>
</evidence>
<sequence length="291" mass="31248">MSSIRVLLRPWLVQVCHQCSRQAAPSSIRRLYSSEISTPEPSASRTNNEAAGHTTGGGAFDRGIDGRPFPIGSSNLSKESTNTEPRSHSSGTGILPISRDSNSWTDVAARHPRNGTVDRALGTGGRIVDSSRPALGGVRVSDQGRRSTSTITHARKGDSSMSNLCVGGTFEFPRRCIAFCVLCLALIYFKNRPTACPDGIDGAAPHMLPMNCWLGFSATSSSLPPVLVSFALIRMPKHLTDFFDANPALFTISSWHGFRLPEVVDSDPEGSRRDASRGRHTSPGCTEDAPP</sequence>
<evidence type="ECO:0000256" key="1">
    <source>
        <dbReference type="SAM" id="MobiDB-lite"/>
    </source>
</evidence>
<feature type="compositionally biased region" description="Polar residues" evidence="1">
    <location>
        <begin position="35"/>
        <end position="49"/>
    </location>
</feature>
<feature type="region of interest" description="Disordered" evidence="1">
    <location>
        <begin position="35"/>
        <end position="96"/>
    </location>
</feature>
<reference evidence="2 3" key="1">
    <citation type="submission" date="2019-09" db="EMBL/GenBank/DDBJ databases">
        <title>Draft genome of the ectomycorrhizal ascomycete Sphaerosporella brunnea.</title>
        <authorList>
            <consortium name="DOE Joint Genome Institute"/>
            <person name="Benucci G.M."/>
            <person name="Marozzi G."/>
            <person name="Antonielli L."/>
            <person name="Sanchez S."/>
            <person name="Marco P."/>
            <person name="Wang X."/>
            <person name="Falini L.B."/>
            <person name="Barry K."/>
            <person name="Haridas S."/>
            <person name="Lipzen A."/>
            <person name="Labutti K."/>
            <person name="Grigoriev I.V."/>
            <person name="Murat C."/>
            <person name="Martin F."/>
            <person name="Albertini E."/>
            <person name="Donnini D."/>
            <person name="Bonito G."/>
        </authorList>
    </citation>
    <scope>NUCLEOTIDE SEQUENCE [LARGE SCALE GENOMIC DNA]</scope>
    <source>
        <strain evidence="2 3">Sb_GMNB300</strain>
    </source>
</reference>
<accession>A0A5J5EPP6</accession>
<feature type="compositionally biased region" description="Polar residues" evidence="1">
    <location>
        <begin position="72"/>
        <end position="92"/>
    </location>
</feature>
<comment type="caution">
    <text evidence="2">The sequence shown here is derived from an EMBL/GenBank/DDBJ whole genome shotgun (WGS) entry which is preliminary data.</text>
</comment>
<gene>
    <name evidence="2" type="ORF">FN846DRAFT_189727</name>
</gene>
<dbReference type="AlphaFoldDB" id="A0A5J5EPP6"/>
<dbReference type="OrthoDB" id="10627533at2759"/>
<dbReference type="EMBL" id="VXIS01000174">
    <property type="protein sequence ID" value="KAA8899000.1"/>
    <property type="molecule type" value="Genomic_DNA"/>
</dbReference>
<feature type="region of interest" description="Disordered" evidence="1">
    <location>
        <begin position="114"/>
        <end position="155"/>
    </location>
</feature>
<evidence type="ECO:0000313" key="2">
    <source>
        <dbReference type="EMBL" id="KAA8899000.1"/>
    </source>
</evidence>
<feature type="region of interest" description="Disordered" evidence="1">
    <location>
        <begin position="265"/>
        <end position="291"/>
    </location>
</feature>